<name>A0ABN9MMC9_9NEOB</name>
<comment type="caution">
    <text evidence="2">The sequence shown here is derived from an EMBL/GenBank/DDBJ whole genome shotgun (WGS) entry which is preliminary data.</text>
</comment>
<keyword evidence="3" id="KW-1185">Reference proteome</keyword>
<dbReference type="CDD" id="cd11685">
    <property type="entry name" value="UEV_TSG101-like"/>
    <property type="match status" value="1"/>
</dbReference>
<accession>A0ABN9MMC9</accession>
<dbReference type="SMART" id="SM00212">
    <property type="entry name" value="UBCc"/>
    <property type="match status" value="1"/>
</dbReference>
<dbReference type="Pfam" id="PF05743">
    <property type="entry name" value="UEV"/>
    <property type="match status" value="1"/>
</dbReference>
<evidence type="ECO:0000313" key="3">
    <source>
        <dbReference type="Proteomes" id="UP001176940"/>
    </source>
</evidence>
<dbReference type="PANTHER" id="PTHR23306:SF17">
    <property type="entry name" value="TUMOR SUSCEPTIBILITY GENE 101 PROTEIN"/>
    <property type="match status" value="1"/>
</dbReference>
<reference evidence="2" key="1">
    <citation type="submission" date="2023-07" db="EMBL/GenBank/DDBJ databases">
        <authorList>
            <person name="Stuckert A."/>
        </authorList>
    </citation>
    <scope>NUCLEOTIDE SEQUENCE</scope>
</reference>
<evidence type="ECO:0000259" key="1">
    <source>
        <dbReference type="PROSITE" id="PS51322"/>
    </source>
</evidence>
<evidence type="ECO:0000313" key="2">
    <source>
        <dbReference type="EMBL" id="CAJ0967493.1"/>
    </source>
</evidence>
<dbReference type="Gene3D" id="3.10.110.10">
    <property type="entry name" value="Ubiquitin Conjugating Enzyme"/>
    <property type="match status" value="1"/>
</dbReference>
<feature type="domain" description="UEV" evidence="1">
    <location>
        <begin position="5"/>
        <end position="148"/>
    </location>
</feature>
<protein>
    <recommendedName>
        <fullName evidence="1">UEV domain-containing protein</fullName>
    </recommendedName>
</protein>
<dbReference type="EMBL" id="CAUEEQ010078357">
    <property type="protein sequence ID" value="CAJ0967493.1"/>
    <property type="molecule type" value="Genomic_DNA"/>
</dbReference>
<dbReference type="InterPro" id="IPR016135">
    <property type="entry name" value="UBQ-conjugating_enzyme/RWD"/>
</dbReference>
<dbReference type="PROSITE" id="PS51322">
    <property type="entry name" value="UEV"/>
    <property type="match status" value="1"/>
</dbReference>
<proteinExistence type="predicted"/>
<sequence>MLSKVRSGRQVPRSGRQYKYRDSSLEEIMGVIELYRDLKPLPARYVFSDGSTRQLLSLSGTIPVPYKGNTYNIPICLWLLDTYPHKPPICFVKPTSTMTIKTGRHVDANGKIYLPYLEEWKQPPLDLLRLIEILIDVFGEEPPVFSRSPEPASFLSLVAGLPKTSPTVAQDDTCASDDVEDLYTSINDSAVVPTDKLSFLPRPEDVDPKNQQAIDIYLDCLQKIKQIVNDTEAKILALKAKEL</sequence>
<dbReference type="PANTHER" id="PTHR23306">
    <property type="entry name" value="TUMOR SUSCEPTIBILITY GENE 101 PROTEIN-RELATED"/>
    <property type="match status" value="1"/>
</dbReference>
<dbReference type="SUPFAM" id="SSF54495">
    <property type="entry name" value="UBC-like"/>
    <property type="match status" value="1"/>
</dbReference>
<dbReference type="InterPro" id="IPR008883">
    <property type="entry name" value="UEV_N"/>
</dbReference>
<organism evidence="2 3">
    <name type="scientific">Ranitomeya imitator</name>
    <name type="common">mimic poison frog</name>
    <dbReference type="NCBI Taxonomy" id="111125"/>
    <lineage>
        <taxon>Eukaryota</taxon>
        <taxon>Metazoa</taxon>
        <taxon>Chordata</taxon>
        <taxon>Craniata</taxon>
        <taxon>Vertebrata</taxon>
        <taxon>Euteleostomi</taxon>
        <taxon>Amphibia</taxon>
        <taxon>Batrachia</taxon>
        <taxon>Anura</taxon>
        <taxon>Neobatrachia</taxon>
        <taxon>Hyloidea</taxon>
        <taxon>Dendrobatidae</taxon>
        <taxon>Dendrobatinae</taxon>
        <taxon>Ranitomeya</taxon>
    </lineage>
</organism>
<dbReference type="Proteomes" id="UP001176940">
    <property type="component" value="Unassembled WGS sequence"/>
</dbReference>
<gene>
    <name evidence="2" type="ORF">RIMI_LOCUS22259181</name>
</gene>
<dbReference type="InterPro" id="IPR052070">
    <property type="entry name" value="ESCRT-I_UEV_domain"/>
</dbReference>